<organism evidence="2 3">
    <name type="scientific">Pseudoalteromonas rubra</name>
    <dbReference type="NCBI Taxonomy" id="43658"/>
    <lineage>
        <taxon>Bacteria</taxon>
        <taxon>Pseudomonadati</taxon>
        <taxon>Pseudomonadota</taxon>
        <taxon>Gammaproteobacteria</taxon>
        <taxon>Alteromonadales</taxon>
        <taxon>Pseudoalteromonadaceae</taxon>
        <taxon>Pseudoalteromonas</taxon>
    </lineage>
</organism>
<gene>
    <name evidence="2" type="ORF">TW77_15150</name>
</gene>
<feature type="signal peptide" evidence="1">
    <location>
        <begin position="1"/>
        <end position="22"/>
    </location>
</feature>
<comment type="caution">
    <text evidence="2">The sequence shown here is derived from an EMBL/GenBank/DDBJ whole genome shotgun (WGS) entry which is preliminary data.</text>
</comment>
<dbReference type="AlphaFoldDB" id="A0A0F4QLL4"/>
<accession>A0A0F4QLL4</accession>
<dbReference type="Proteomes" id="UP000033452">
    <property type="component" value="Unassembled WGS sequence"/>
</dbReference>
<proteinExistence type="predicted"/>
<evidence type="ECO:0000313" key="2">
    <source>
        <dbReference type="EMBL" id="KJZ07542.1"/>
    </source>
</evidence>
<reference evidence="2 3" key="1">
    <citation type="journal article" date="2015" name="BMC Genomics">
        <title>Genome mining reveals unlocked bioactive potential of marine Gram-negative bacteria.</title>
        <authorList>
            <person name="Machado H."/>
            <person name="Sonnenschein E.C."/>
            <person name="Melchiorsen J."/>
            <person name="Gram L."/>
        </authorList>
    </citation>
    <scope>NUCLEOTIDE SEQUENCE [LARGE SCALE GENOMIC DNA]</scope>
    <source>
        <strain evidence="2 3">S2471</strain>
    </source>
</reference>
<dbReference type="PATRIC" id="fig|43658.5.peg.3207"/>
<keyword evidence="1" id="KW-0732">Signal</keyword>
<dbReference type="EMBL" id="JXYA01000036">
    <property type="protein sequence ID" value="KJZ07542.1"/>
    <property type="molecule type" value="Genomic_DNA"/>
</dbReference>
<feature type="chain" id="PRO_5002475755" evidence="1">
    <location>
        <begin position="23"/>
        <end position="163"/>
    </location>
</feature>
<sequence length="163" mass="17514">MNNLLKTLVVALGTLTAVHSHAAPLNEQALKACTMVENDLKRLGCFDQVMAGQAPQASSLKSKPADAPAQAVAANTQNDFGLEHIPKIAENNNELEGRITKVSKSPLGKITVTLDNGQVWKQTGAESLRLRSGDEVVISRAALSSFLMRKVGSNRATRVKRQK</sequence>
<evidence type="ECO:0000313" key="3">
    <source>
        <dbReference type="Proteomes" id="UP000033452"/>
    </source>
</evidence>
<keyword evidence="3" id="KW-1185">Reference proteome</keyword>
<evidence type="ECO:0000256" key="1">
    <source>
        <dbReference type="SAM" id="SignalP"/>
    </source>
</evidence>
<dbReference type="OrthoDB" id="4750212at2"/>
<protein>
    <submittedName>
        <fullName evidence="2">Uncharacterized protein</fullName>
    </submittedName>
</protein>
<dbReference type="RefSeq" id="WP_046005828.1">
    <property type="nucleotide sequence ID" value="NZ_JXYA01000036.1"/>
</dbReference>
<name>A0A0F4QLL4_9GAMM</name>